<reference evidence="1" key="1">
    <citation type="submission" date="2022-12" db="EMBL/GenBank/DDBJ databases">
        <title>Reference genome sequencing for broad-spectrum identification of bacterial and archaeal isolates by mass spectrometry.</title>
        <authorList>
            <person name="Sekiguchi Y."/>
            <person name="Tourlousse D.M."/>
        </authorList>
    </citation>
    <scope>NUCLEOTIDE SEQUENCE</scope>
    <source>
        <strain evidence="1">10succ1</strain>
    </source>
</reference>
<sequence>MNSAMEYLLLSTLSYGDFSNMDRGRTLEELFYGGGGSRERIMKNSKGFLTDESAPHLFEFFKEVFREWEVYYVDNRTEHGKNFYSKASGFYAVVFKNKEKYVISYRGSERFPLEDAYKDFVETDLLLGMGKRPQQFMEGFEVYEDLLEMLQGESENISITGHSLGGGIAQFVAIMADKKGYTIPYTCTWNAVGINKSGIVGVDDFIDFDGAIREVYPFKSEEIGALIGFKEAYMDFLMRELKKKGYIKDRGNVKVSNGHLVHHEIKPENIEEFIKSTKLNKHVSSLSIATRRGLFRDQEFVRKLLTLPELGRCLLEAKNFIEKVRNNKAYEDVVVNFCHSKDLTISLFNHVGSVYLIDREFEQKEVRNTGFMKNIFLFTKSVKDYHLENVFLPFLVTEGSRRGRFSRYLNIDFIASLLRKVIHFAGEEDRALLIRYYKREVLQAETAEEVKKLLLVGVGRCRENLLYREQALKAIENFSAGEVKIIWEKVKEKLVSPYEATDLFDIILFGGSS</sequence>
<dbReference type="Proteomes" id="UP001144471">
    <property type="component" value="Unassembled WGS sequence"/>
</dbReference>
<protein>
    <recommendedName>
        <fullName evidence="3">Lipase (Class 3)</fullName>
    </recommendedName>
</protein>
<dbReference type="InterPro" id="IPR029058">
    <property type="entry name" value="AB_hydrolase_fold"/>
</dbReference>
<name>A0A9W6GM00_9FUSO</name>
<dbReference type="AlphaFoldDB" id="A0A9W6GM00"/>
<keyword evidence="2" id="KW-1185">Reference proteome</keyword>
<evidence type="ECO:0000313" key="1">
    <source>
        <dbReference type="EMBL" id="GLI56878.1"/>
    </source>
</evidence>
<evidence type="ECO:0008006" key="3">
    <source>
        <dbReference type="Google" id="ProtNLM"/>
    </source>
</evidence>
<organism evidence="1 2">
    <name type="scientific">Propionigenium maris DSM 9537</name>
    <dbReference type="NCBI Taxonomy" id="1123000"/>
    <lineage>
        <taxon>Bacteria</taxon>
        <taxon>Fusobacteriati</taxon>
        <taxon>Fusobacteriota</taxon>
        <taxon>Fusobacteriia</taxon>
        <taxon>Fusobacteriales</taxon>
        <taxon>Fusobacteriaceae</taxon>
        <taxon>Propionigenium</taxon>
    </lineage>
</organism>
<dbReference type="GO" id="GO:0006629">
    <property type="term" value="P:lipid metabolic process"/>
    <property type="evidence" value="ECO:0007669"/>
    <property type="project" value="InterPro"/>
</dbReference>
<dbReference type="SUPFAM" id="SSF53474">
    <property type="entry name" value="alpha/beta-Hydrolases"/>
    <property type="match status" value="1"/>
</dbReference>
<accession>A0A9W6GM00</accession>
<dbReference type="Gene3D" id="3.40.50.1820">
    <property type="entry name" value="alpha/beta hydrolase"/>
    <property type="match status" value="1"/>
</dbReference>
<dbReference type="Pfam" id="PF26363">
    <property type="entry name" value="Phospholipase-like"/>
    <property type="match status" value="1"/>
</dbReference>
<dbReference type="RefSeq" id="WP_281836264.1">
    <property type="nucleotide sequence ID" value="NZ_BSDY01000011.1"/>
</dbReference>
<comment type="caution">
    <text evidence="1">The sequence shown here is derived from an EMBL/GenBank/DDBJ whole genome shotgun (WGS) entry which is preliminary data.</text>
</comment>
<proteinExistence type="predicted"/>
<dbReference type="EMBL" id="BSDY01000011">
    <property type="protein sequence ID" value="GLI56878.1"/>
    <property type="molecule type" value="Genomic_DNA"/>
</dbReference>
<gene>
    <name evidence="1" type="ORF">PM10SUCC1_23920</name>
</gene>
<evidence type="ECO:0000313" key="2">
    <source>
        <dbReference type="Proteomes" id="UP001144471"/>
    </source>
</evidence>